<name>A0ABQ9TNL5_SAGOE</name>
<evidence type="ECO:0000313" key="3">
    <source>
        <dbReference type="Proteomes" id="UP001266305"/>
    </source>
</evidence>
<gene>
    <name evidence="2" type="ORF">P7K49_035792</name>
</gene>
<feature type="region of interest" description="Disordered" evidence="1">
    <location>
        <begin position="1"/>
        <end position="31"/>
    </location>
</feature>
<keyword evidence="3" id="KW-1185">Reference proteome</keyword>
<dbReference type="Proteomes" id="UP001266305">
    <property type="component" value="Unassembled WGS sequence"/>
</dbReference>
<dbReference type="EMBL" id="JASSZA010000020">
    <property type="protein sequence ID" value="KAK2086367.1"/>
    <property type="molecule type" value="Genomic_DNA"/>
</dbReference>
<feature type="region of interest" description="Disordered" evidence="1">
    <location>
        <begin position="100"/>
        <end position="122"/>
    </location>
</feature>
<proteinExistence type="predicted"/>
<evidence type="ECO:0000313" key="2">
    <source>
        <dbReference type="EMBL" id="KAK2086367.1"/>
    </source>
</evidence>
<feature type="compositionally biased region" description="Polar residues" evidence="1">
    <location>
        <begin position="1"/>
        <end position="11"/>
    </location>
</feature>
<sequence length="122" mass="13432">MKPNCSETTAFSGRIFQKPSSPPFLPERTIPPKERQLGKCQSQLAHHSAWSQVSHQLGAKGRGRCPGVSLVWRLQDLAHSKSMAELTSWFSPAQIQVSPAPLPQAGPEGMSIKDRPFTFIPN</sequence>
<accession>A0ABQ9TNL5</accession>
<comment type="caution">
    <text evidence="2">The sequence shown here is derived from an EMBL/GenBank/DDBJ whole genome shotgun (WGS) entry which is preliminary data.</text>
</comment>
<organism evidence="2 3">
    <name type="scientific">Saguinus oedipus</name>
    <name type="common">Cotton-top tamarin</name>
    <name type="synonym">Oedipomidas oedipus</name>
    <dbReference type="NCBI Taxonomy" id="9490"/>
    <lineage>
        <taxon>Eukaryota</taxon>
        <taxon>Metazoa</taxon>
        <taxon>Chordata</taxon>
        <taxon>Craniata</taxon>
        <taxon>Vertebrata</taxon>
        <taxon>Euteleostomi</taxon>
        <taxon>Mammalia</taxon>
        <taxon>Eutheria</taxon>
        <taxon>Euarchontoglires</taxon>
        <taxon>Primates</taxon>
        <taxon>Haplorrhini</taxon>
        <taxon>Platyrrhini</taxon>
        <taxon>Cebidae</taxon>
        <taxon>Callitrichinae</taxon>
        <taxon>Saguinus</taxon>
    </lineage>
</organism>
<evidence type="ECO:0000256" key="1">
    <source>
        <dbReference type="SAM" id="MobiDB-lite"/>
    </source>
</evidence>
<protein>
    <submittedName>
        <fullName evidence="2">Uncharacterized protein</fullName>
    </submittedName>
</protein>
<reference evidence="2 3" key="1">
    <citation type="submission" date="2023-05" db="EMBL/GenBank/DDBJ databases">
        <title>B98-5 Cell Line De Novo Hybrid Assembly: An Optical Mapping Approach.</title>
        <authorList>
            <person name="Kananen K."/>
            <person name="Auerbach J.A."/>
            <person name="Kautto E."/>
            <person name="Blachly J.S."/>
        </authorList>
    </citation>
    <scope>NUCLEOTIDE SEQUENCE [LARGE SCALE GENOMIC DNA]</scope>
    <source>
        <strain evidence="2">B95-8</strain>
        <tissue evidence="2">Cell line</tissue>
    </source>
</reference>